<comment type="caution">
    <text evidence="1">The sequence shown here is derived from an EMBL/GenBank/DDBJ whole genome shotgun (WGS) entry which is preliminary data.</text>
</comment>
<protein>
    <submittedName>
        <fullName evidence="1">Uncharacterized protein</fullName>
    </submittedName>
</protein>
<gene>
    <name evidence="1" type="ORF">A3K49_05460</name>
</gene>
<proteinExistence type="predicted"/>
<name>A0A1F4T8N3_UNCSA</name>
<dbReference type="Proteomes" id="UP000178602">
    <property type="component" value="Unassembled WGS sequence"/>
</dbReference>
<accession>A0A1F4T8N3</accession>
<reference evidence="1 2" key="1">
    <citation type="journal article" date="2016" name="Nat. Commun.">
        <title>Thousands of microbial genomes shed light on interconnected biogeochemical processes in an aquifer system.</title>
        <authorList>
            <person name="Anantharaman K."/>
            <person name="Brown C.T."/>
            <person name="Hug L.A."/>
            <person name="Sharon I."/>
            <person name="Castelle C.J."/>
            <person name="Probst A.J."/>
            <person name="Thomas B.C."/>
            <person name="Singh A."/>
            <person name="Wilkins M.J."/>
            <person name="Karaoz U."/>
            <person name="Brodie E.L."/>
            <person name="Williams K.H."/>
            <person name="Hubbard S.S."/>
            <person name="Banfield J.F."/>
        </authorList>
    </citation>
    <scope>NUCLEOTIDE SEQUENCE [LARGE SCALE GENOMIC DNA]</scope>
</reference>
<evidence type="ECO:0000313" key="1">
    <source>
        <dbReference type="EMBL" id="OGC28403.1"/>
    </source>
</evidence>
<dbReference type="AlphaFoldDB" id="A0A1F4T8N3"/>
<sequence>MSTALSTVRNMLNQPTLSSSDIYSLISHIGIVIEKNNIKKAYKTLIFYRCWFVHDSIDRQLMCAEIIEGLTDILICGKPSINSDIYKVVGLEMLRSDLINFCKQFSLPDVLFSNDNNWKKYLSNFVQYIIKKPISFPKNKNGNKAIKKIFDSLQSKSNKNMVVEDFTFVDINNILHWQITTTTKKVKIIGQLSIP</sequence>
<dbReference type="EMBL" id="MEUG01000001">
    <property type="protein sequence ID" value="OGC28403.1"/>
    <property type="molecule type" value="Genomic_DNA"/>
</dbReference>
<organism evidence="1 2">
    <name type="scientific">candidate division WOR-1 bacterium RIFOXYC12_FULL_54_18</name>
    <dbReference type="NCBI Taxonomy" id="1802584"/>
    <lineage>
        <taxon>Bacteria</taxon>
        <taxon>Bacillati</taxon>
        <taxon>Saganbacteria</taxon>
    </lineage>
</organism>
<evidence type="ECO:0000313" key="2">
    <source>
        <dbReference type="Proteomes" id="UP000178602"/>
    </source>
</evidence>